<dbReference type="Proteomes" id="UP001482620">
    <property type="component" value="Unassembled WGS sequence"/>
</dbReference>
<name>A0ABV0UJS5_9TELE</name>
<reference evidence="1 2" key="1">
    <citation type="submission" date="2021-06" db="EMBL/GenBank/DDBJ databases">
        <authorList>
            <person name="Palmer J.M."/>
        </authorList>
    </citation>
    <scope>NUCLEOTIDE SEQUENCE [LARGE SCALE GENOMIC DNA]</scope>
    <source>
        <strain evidence="2">if_2019</strain>
        <tissue evidence="1">Muscle</tissue>
    </source>
</reference>
<keyword evidence="2" id="KW-1185">Reference proteome</keyword>
<accession>A0ABV0UJS5</accession>
<organism evidence="1 2">
    <name type="scientific">Ilyodon furcidens</name>
    <name type="common">goldbreast splitfin</name>
    <dbReference type="NCBI Taxonomy" id="33524"/>
    <lineage>
        <taxon>Eukaryota</taxon>
        <taxon>Metazoa</taxon>
        <taxon>Chordata</taxon>
        <taxon>Craniata</taxon>
        <taxon>Vertebrata</taxon>
        <taxon>Euteleostomi</taxon>
        <taxon>Actinopterygii</taxon>
        <taxon>Neopterygii</taxon>
        <taxon>Teleostei</taxon>
        <taxon>Neoteleostei</taxon>
        <taxon>Acanthomorphata</taxon>
        <taxon>Ovalentaria</taxon>
        <taxon>Atherinomorphae</taxon>
        <taxon>Cyprinodontiformes</taxon>
        <taxon>Goodeidae</taxon>
        <taxon>Ilyodon</taxon>
    </lineage>
</organism>
<proteinExistence type="predicted"/>
<protein>
    <recommendedName>
        <fullName evidence="3">Secreted protein</fullName>
    </recommendedName>
</protein>
<evidence type="ECO:0008006" key="3">
    <source>
        <dbReference type="Google" id="ProtNLM"/>
    </source>
</evidence>
<sequence length="101" mass="11900">MCKTAWTVYKCCFFIINSCIWICHQITEKTSLSDQRIIRFFHIPIKYQLSLVPTCFQGLSVIETQDEQSAARGLRIIMFNGFTRKIHYNPDWRLSCSMLLT</sequence>
<dbReference type="EMBL" id="JAHRIQ010073463">
    <property type="protein sequence ID" value="MEQ2245493.1"/>
    <property type="molecule type" value="Genomic_DNA"/>
</dbReference>
<comment type="caution">
    <text evidence="1">The sequence shown here is derived from an EMBL/GenBank/DDBJ whole genome shotgun (WGS) entry which is preliminary data.</text>
</comment>
<evidence type="ECO:0000313" key="2">
    <source>
        <dbReference type="Proteomes" id="UP001482620"/>
    </source>
</evidence>
<evidence type="ECO:0000313" key="1">
    <source>
        <dbReference type="EMBL" id="MEQ2245493.1"/>
    </source>
</evidence>
<gene>
    <name evidence="1" type="ORF">ILYODFUR_028660</name>
</gene>